<evidence type="ECO:0000313" key="2">
    <source>
        <dbReference type="Proteomes" id="UP000241474"/>
    </source>
</evidence>
<name>A0A0G2Y104_MIMIV</name>
<dbReference type="EMBL" id="KM982401">
    <property type="protein sequence ID" value="AKI79355.1"/>
    <property type="molecule type" value="Genomic_DNA"/>
</dbReference>
<reference evidence="1 2" key="1">
    <citation type="submission" date="2014-10" db="EMBL/GenBank/DDBJ databases">
        <title>Pan-genome analysis of Brazilian lineage A amoebal mimiviruses.</title>
        <authorList>
            <person name="Assis F.L."/>
            <person name="Abrahao J.S."/>
            <person name="Kroon E.G."/>
            <person name="Dornas F.P."/>
            <person name="Andrade K.R."/>
            <person name="Borato P.V.M."/>
            <person name="Pilotto M.R."/>
            <person name="Benamar S."/>
            <person name="LaScola B."/>
            <person name="Colson P."/>
        </authorList>
    </citation>
    <scope>NUCLEOTIDE SEQUENCE [LARGE SCALE GENOMIC DNA]</scope>
    <source>
        <strain evidence="1 2">Oyster</strain>
    </source>
</reference>
<organismHost>
    <name type="scientific">Acanthamoeba polyphaga</name>
    <name type="common">Amoeba</name>
    <dbReference type="NCBI Taxonomy" id="5757"/>
</organismHost>
<dbReference type="Gene3D" id="1.25.40.20">
    <property type="entry name" value="Ankyrin repeat-containing domain"/>
    <property type="match status" value="1"/>
</dbReference>
<dbReference type="SMART" id="SM00248">
    <property type="entry name" value="ANK"/>
    <property type="match status" value="3"/>
</dbReference>
<accession>A0A0G2Y104</accession>
<dbReference type="InterPro" id="IPR036770">
    <property type="entry name" value="Ankyrin_rpt-contain_sf"/>
</dbReference>
<protein>
    <submittedName>
        <fullName evidence="1">Putative ankyrin repeat protein</fullName>
    </submittedName>
</protein>
<dbReference type="SUPFAM" id="SSF48403">
    <property type="entry name" value="Ankyrin repeat"/>
    <property type="match status" value="1"/>
</dbReference>
<dbReference type="InterPro" id="IPR002110">
    <property type="entry name" value="Ankyrin_rpt"/>
</dbReference>
<organism evidence="1 2">
    <name type="scientific">Acanthamoeba polyphaga mimivirus</name>
    <name type="common">APMV</name>
    <dbReference type="NCBI Taxonomy" id="212035"/>
    <lineage>
        <taxon>Viruses</taxon>
        <taxon>Varidnaviria</taxon>
        <taxon>Bamfordvirae</taxon>
        <taxon>Nucleocytoviricota</taxon>
        <taxon>Megaviricetes</taxon>
        <taxon>Imitervirales</taxon>
        <taxon>Mimiviridae</taxon>
        <taxon>Megamimivirinae</taxon>
        <taxon>Mimivirus</taxon>
        <taxon>Mimivirus bradfordmassiliense</taxon>
    </lineage>
</organism>
<evidence type="ECO:0000313" key="1">
    <source>
        <dbReference type="EMBL" id="AKI79355.1"/>
    </source>
</evidence>
<dbReference type="Proteomes" id="UP000241474">
    <property type="component" value="Segment"/>
</dbReference>
<sequence>MFSKNRNINQFQYAMESQTEFIMYIPDAINSLIHLLDNGSIIPECFKPNLTDINGFVGNLRHLPNKITSIETGLIRQVYFHGDIMIAGSVMYLKDIETLEFICKNIDLRLCYFIEWLYDNKSLHLLETIVLSFPSNDVSYLLESVMQYKQNDTTKLIFNMFPSEYNKEIILQKAVMTNNLEMLEFAIEKGAILSETDHLIVQSIRTSNLDLIKYIFSHIDLSKLIKLTDIVYYIYANAIYYYSHDVIVFLIESCIDYPDDLLFKLFVSDKDCRETIDYVVNLKYPNQNELNNTLIHVCRHSSQSEKYKSVYNSVEKLIELGADFTIDNYQVVIDILQSYFPNVVEIFIKNGLNPNVNPNILKTSIYCCNNFDITKYLIDNGADIHSDPSLIKTAISSGNLKTATFLVDNGAICDESDCEIITKNRHIFDNNFS</sequence>
<proteinExistence type="predicted"/>